<dbReference type="eggNOG" id="ENOG502RS3H">
    <property type="taxonomic scope" value="Eukaryota"/>
</dbReference>
<dbReference type="GO" id="GO:0016491">
    <property type="term" value="F:oxidoreductase activity"/>
    <property type="evidence" value="ECO:0007669"/>
    <property type="project" value="UniProtKB-KW"/>
</dbReference>
<dbReference type="InterPro" id="IPR021765">
    <property type="entry name" value="UstYa-like"/>
</dbReference>
<evidence type="ECO:0000313" key="6">
    <source>
        <dbReference type="Proteomes" id="UP000002059"/>
    </source>
</evidence>
<accession>C1GUE9</accession>
<keyword evidence="2" id="KW-0560">Oxidoreductase</keyword>
<dbReference type="PANTHER" id="PTHR33365">
    <property type="entry name" value="YALI0B05434P"/>
    <property type="match status" value="1"/>
</dbReference>
<keyword evidence="6" id="KW-1185">Reference proteome</keyword>
<reference evidence="5 6" key="1">
    <citation type="journal article" date="2011" name="PLoS Genet.">
        <title>Comparative genomic analysis of human fungal pathogens causing paracoccidioidomycosis.</title>
        <authorList>
            <person name="Desjardins C.A."/>
            <person name="Champion M.D."/>
            <person name="Holder J.W."/>
            <person name="Muszewska A."/>
            <person name="Goldberg J."/>
            <person name="Bailao A.M."/>
            <person name="Brigido M.M."/>
            <person name="Ferreira M.E."/>
            <person name="Garcia A.M."/>
            <person name="Grynberg M."/>
            <person name="Gujja S."/>
            <person name="Heiman D.I."/>
            <person name="Henn M.R."/>
            <person name="Kodira C.D."/>
            <person name="Leon-Narvaez H."/>
            <person name="Longo L.V."/>
            <person name="Ma L.J."/>
            <person name="Malavazi I."/>
            <person name="Matsuo A.L."/>
            <person name="Morais F.V."/>
            <person name="Pereira M."/>
            <person name="Rodriguez-Brito S."/>
            <person name="Sakthikumar S."/>
            <person name="Salem-Izacc S.M."/>
            <person name="Sykes S.M."/>
            <person name="Teixeira M.M."/>
            <person name="Vallejo M.C."/>
            <person name="Walter M.E."/>
            <person name="Yandava C."/>
            <person name="Young S."/>
            <person name="Zeng Q."/>
            <person name="Zucker J."/>
            <person name="Felipe M.S."/>
            <person name="Goldman G.H."/>
            <person name="Haas B.J."/>
            <person name="McEwen J.G."/>
            <person name="Nino-Vega G."/>
            <person name="Puccia R."/>
            <person name="San-Blas G."/>
            <person name="Soares C.M."/>
            <person name="Birren B.W."/>
            <person name="Cuomo C.A."/>
        </authorList>
    </citation>
    <scope>NUCLEOTIDE SEQUENCE [LARGE SCALE GENOMIC DNA]</scope>
    <source>
        <strain evidence="6">ATCC MYA-826 / Pb01</strain>
    </source>
</reference>
<dbReference type="OMA" id="GVEHDCI"/>
<dbReference type="EMBL" id="KN293995">
    <property type="protein sequence ID" value="EEH39955.2"/>
    <property type="molecule type" value="Genomic_DNA"/>
</dbReference>
<gene>
    <name evidence="5" type="ORF">PAAG_02144</name>
</gene>
<proteinExistence type="inferred from homology"/>
<sequence>MDTFPSKSKQKYFTHGLSGCAIFSITLSVAVLIWGAYLVGTNRDRLVSNGRGKSPIPNVPLLKEAVIFQMDKRWEGSDPETHKHWETEHLSGFQYTFIVDNPRDYGLQIGLQDGAHERFVMSMHHQLHCLASIRMAYFNQTDSHKHRREDVSQAEIVKEKLLGHLHVDHCFDYLRQAVQCSADTTIEWPRVEKDGRRMETDGWGVPHHECKDLSIIKNFIARHQ</sequence>
<dbReference type="KEGG" id="pbl:PAAG_02144"/>
<dbReference type="PANTHER" id="PTHR33365:SF11">
    <property type="entry name" value="TAT PATHWAY SIGNAL SEQUENCE"/>
    <property type="match status" value="1"/>
</dbReference>
<protein>
    <recommendedName>
        <fullName evidence="7">Tat pathway signal sequence</fullName>
    </recommendedName>
</protein>
<comment type="pathway">
    <text evidence="1">Mycotoxin biosynthesis.</text>
</comment>
<dbReference type="GO" id="GO:0043386">
    <property type="term" value="P:mycotoxin biosynthetic process"/>
    <property type="evidence" value="ECO:0007669"/>
    <property type="project" value="InterPro"/>
</dbReference>
<dbReference type="AlphaFoldDB" id="C1GUE9"/>
<dbReference type="OrthoDB" id="3687641at2759"/>
<evidence type="ECO:0000313" key="5">
    <source>
        <dbReference type="EMBL" id="EEH39955.2"/>
    </source>
</evidence>
<organism evidence="5 6">
    <name type="scientific">Paracoccidioides lutzii (strain ATCC MYA-826 / Pb01)</name>
    <name type="common">Paracoccidioides brasiliensis</name>
    <dbReference type="NCBI Taxonomy" id="502779"/>
    <lineage>
        <taxon>Eukaryota</taxon>
        <taxon>Fungi</taxon>
        <taxon>Dikarya</taxon>
        <taxon>Ascomycota</taxon>
        <taxon>Pezizomycotina</taxon>
        <taxon>Eurotiomycetes</taxon>
        <taxon>Eurotiomycetidae</taxon>
        <taxon>Onygenales</taxon>
        <taxon>Ajellomycetaceae</taxon>
        <taxon>Paracoccidioides</taxon>
    </lineage>
</organism>
<evidence type="ECO:0008006" key="7">
    <source>
        <dbReference type="Google" id="ProtNLM"/>
    </source>
</evidence>
<dbReference type="GeneID" id="9099401"/>
<keyword evidence="4" id="KW-1133">Transmembrane helix</keyword>
<evidence type="ECO:0000256" key="2">
    <source>
        <dbReference type="ARBA" id="ARBA00023002"/>
    </source>
</evidence>
<dbReference type="RefSeq" id="XP_015701554.1">
    <property type="nucleotide sequence ID" value="XM_015844550.1"/>
</dbReference>
<dbReference type="HOGENOM" id="CLU_042941_4_2_1"/>
<keyword evidence="4" id="KW-0472">Membrane</keyword>
<feature type="transmembrane region" description="Helical" evidence="4">
    <location>
        <begin position="12"/>
        <end position="37"/>
    </location>
</feature>
<comment type="similarity">
    <text evidence="3">Belongs to the ustYa family.</text>
</comment>
<evidence type="ECO:0000256" key="1">
    <source>
        <dbReference type="ARBA" id="ARBA00004685"/>
    </source>
</evidence>
<name>C1GUE9_PARBA</name>
<dbReference type="Pfam" id="PF11807">
    <property type="entry name" value="UstYa"/>
    <property type="match status" value="1"/>
</dbReference>
<dbReference type="Proteomes" id="UP000002059">
    <property type="component" value="Partially assembled WGS sequence"/>
</dbReference>
<dbReference type="VEuPathDB" id="FungiDB:PAAG_02144"/>
<evidence type="ECO:0000256" key="4">
    <source>
        <dbReference type="SAM" id="Phobius"/>
    </source>
</evidence>
<evidence type="ECO:0000256" key="3">
    <source>
        <dbReference type="ARBA" id="ARBA00035112"/>
    </source>
</evidence>
<keyword evidence="4" id="KW-0812">Transmembrane</keyword>